<evidence type="ECO:0000259" key="10">
    <source>
        <dbReference type="Pfam" id="PF02775"/>
    </source>
</evidence>
<dbReference type="Gene3D" id="3.40.50.970">
    <property type="match status" value="2"/>
</dbReference>
<dbReference type="GO" id="GO:0000287">
    <property type="term" value="F:magnesium ion binding"/>
    <property type="evidence" value="ECO:0007669"/>
    <property type="project" value="InterPro"/>
</dbReference>
<dbReference type="Pfam" id="PF00205">
    <property type="entry name" value="TPP_enzyme_M"/>
    <property type="match status" value="1"/>
</dbReference>
<keyword evidence="6 8" id="KW-0786">Thiamine pyrophosphate</keyword>
<dbReference type="InterPro" id="IPR012001">
    <property type="entry name" value="Thiamin_PyroP_enz_TPP-bd_dom"/>
</dbReference>
<evidence type="ECO:0000256" key="2">
    <source>
        <dbReference type="ARBA" id="ARBA00004974"/>
    </source>
</evidence>
<evidence type="ECO:0000256" key="4">
    <source>
        <dbReference type="ARBA" id="ARBA00007812"/>
    </source>
</evidence>
<feature type="domain" description="Thiamine pyrophosphate enzyme central" evidence="9">
    <location>
        <begin position="155"/>
        <end position="300"/>
    </location>
</feature>
<keyword evidence="7" id="KW-0100">Branched-chain amino acid biosynthesis</keyword>
<comment type="pathway">
    <text evidence="3">Amino-acid biosynthesis; L-valine biosynthesis; L-valine from pyruvate: step 1/4.</text>
</comment>
<dbReference type="PANTHER" id="PTHR18968">
    <property type="entry name" value="THIAMINE PYROPHOSPHATE ENZYMES"/>
    <property type="match status" value="1"/>
</dbReference>
<dbReference type="InterPro" id="IPR011766">
    <property type="entry name" value="TPP_enzyme_TPP-bd"/>
</dbReference>
<dbReference type="InParanoid" id="K9G7X5"/>
<dbReference type="CDD" id="cd07035">
    <property type="entry name" value="TPP_PYR_POX_like"/>
    <property type="match status" value="1"/>
</dbReference>
<dbReference type="InterPro" id="IPR012000">
    <property type="entry name" value="Thiamin_PyroP_enz_cen_dom"/>
</dbReference>
<dbReference type="GO" id="GO:0030976">
    <property type="term" value="F:thiamine pyrophosphate binding"/>
    <property type="evidence" value="ECO:0007669"/>
    <property type="project" value="InterPro"/>
</dbReference>
<dbReference type="HOGENOM" id="CLU_013748_1_3_1"/>
<dbReference type="PROSITE" id="PS00187">
    <property type="entry name" value="TPP_ENZYMES"/>
    <property type="match status" value="1"/>
</dbReference>
<protein>
    <recommendedName>
        <fullName evidence="5">acetolactate synthase</fullName>
        <ecNumber evidence="5">2.2.1.6</ecNumber>
    </recommendedName>
</protein>
<evidence type="ECO:0000256" key="5">
    <source>
        <dbReference type="ARBA" id="ARBA00013145"/>
    </source>
</evidence>
<keyword evidence="7" id="KW-0028">Amino-acid biosynthesis</keyword>
<dbReference type="InterPro" id="IPR029035">
    <property type="entry name" value="DHS-like_NAD/FAD-binding_dom"/>
</dbReference>
<dbReference type="OMA" id="GQNQLWC"/>
<dbReference type="InterPro" id="IPR039368">
    <property type="entry name" value="AHAS_TPP"/>
</dbReference>
<dbReference type="Gene3D" id="3.40.50.1220">
    <property type="entry name" value="TPP-binding domain"/>
    <property type="match status" value="1"/>
</dbReference>
<feature type="domain" description="Thiamine pyrophosphate enzyme TPP-binding" evidence="10">
    <location>
        <begin position="362"/>
        <end position="509"/>
    </location>
</feature>
<gene>
    <name evidence="12" type="ORF">PDIG_14840</name>
</gene>
<reference evidence="13" key="1">
    <citation type="journal article" date="2012" name="BMC Genomics">
        <title>Genome sequence of the necrotrophic fungus Penicillium digitatum, the main postharvest pathogen of citrus.</title>
        <authorList>
            <person name="Marcet-Houben M."/>
            <person name="Ballester A.-R."/>
            <person name="de la Fuente B."/>
            <person name="Harries E."/>
            <person name="Marcos J.F."/>
            <person name="Gonzalez-Candelas L."/>
            <person name="Gabaldon T."/>
        </authorList>
    </citation>
    <scope>NUCLEOTIDE SEQUENCE [LARGE SCALE GENOMIC DNA]</scope>
    <source>
        <strain evidence="13">PHI26 / CECT 20796</strain>
    </source>
</reference>
<proteinExistence type="inferred from homology"/>
<dbReference type="InterPro" id="IPR000399">
    <property type="entry name" value="TPP-bd_CS"/>
</dbReference>
<dbReference type="Pfam" id="PF02776">
    <property type="entry name" value="TPP_enzyme_N"/>
    <property type="match status" value="1"/>
</dbReference>
<dbReference type="GO" id="GO:0050660">
    <property type="term" value="F:flavin adenine dinucleotide binding"/>
    <property type="evidence" value="ECO:0007669"/>
    <property type="project" value="TreeGrafter"/>
</dbReference>
<evidence type="ECO:0000313" key="13">
    <source>
        <dbReference type="Proteomes" id="UP000009882"/>
    </source>
</evidence>
<dbReference type="InterPro" id="IPR029061">
    <property type="entry name" value="THDP-binding"/>
</dbReference>
<dbReference type="OrthoDB" id="16262at2759"/>
<sequence>MAEGYACASMKPGVVLVTSGPGSSNLVTPMLNALLDGTPMIVICGQVATTVQGTGAFQEIDIMAIAKICTKWCAAVERIGDLPKIVDEAFYHASSIRPGPVLISIPKDIGKAIFEPTHTTNPLIRAPRLLKQGILRQNRIVLKNSLSTPSIQEDIDHIAKLVNDCQRPIICAGHGVLTNASGPTMLSQIAEKGRIPVTTTLLGLGCFDEAHELALHMVSTYGAPYANYAIQSADVVLVFGARLDERAVGNPLHYAPNAREAAQARRGGIFQFDFTHSNVGKIIKPTQVVIGDLSEVLPMLLQRLKSGRNREEWLDQIERWKKKHAFRVPPEGMHGHASPQQTIAELDRQTSSLKHRVTITTGVGQHQMWAAQRYRFKYPRSFVTSGTLGTMGFGLPAAIGAQMARPDHIVIDIDGDASFCMTMEELLTASQYDLPIKVIVFNNNAQGMIAQLQQADYGGRVCYNRQANPNFVQLARSMGCESQRCEYAGELSRCIQWLLECPRPALLDVVMDEMKMLPIVPNGKALDLITLE</sequence>
<comment type="similarity">
    <text evidence="4 8">Belongs to the TPP enzyme family.</text>
</comment>
<evidence type="ECO:0000259" key="11">
    <source>
        <dbReference type="Pfam" id="PF02776"/>
    </source>
</evidence>
<dbReference type="PANTHER" id="PTHR18968:SF13">
    <property type="entry name" value="ACETOLACTATE SYNTHASE CATALYTIC SUBUNIT, MITOCHONDRIAL"/>
    <property type="match status" value="1"/>
</dbReference>
<dbReference type="InterPro" id="IPR045229">
    <property type="entry name" value="TPP_enz"/>
</dbReference>
<accession>K9G7X5</accession>
<dbReference type="SUPFAM" id="SSF52467">
    <property type="entry name" value="DHS-like NAD/FAD-binding domain"/>
    <property type="match status" value="1"/>
</dbReference>
<evidence type="ECO:0000256" key="8">
    <source>
        <dbReference type="RuleBase" id="RU362132"/>
    </source>
</evidence>
<dbReference type="GO" id="GO:0009097">
    <property type="term" value="P:isoleucine biosynthetic process"/>
    <property type="evidence" value="ECO:0007669"/>
    <property type="project" value="TreeGrafter"/>
</dbReference>
<dbReference type="STRING" id="1170229.K9G7X5"/>
<comment type="caution">
    <text evidence="12">The sequence shown here is derived from an EMBL/GenBank/DDBJ whole genome shotgun (WGS) entry which is preliminary data.</text>
</comment>
<dbReference type="GO" id="GO:0009099">
    <property type="term" value="P:L-valine biosynthetic process"/>
    <property type="evidence" value="ECO:0007669"/>
    <property type="project" value="TreeGrafter"/>
</dbReference>
<dbReference type="AlphaFoldDB" id="K9G7X5"/>
<comment type="cofactor">
    <cofactor evidence="1">
        <name>thiamine diphosphate</name>
        <dbReference type="ChEBI" id="CHEBI:58937"/>
    </cofactor>
</comment>
<evidence type="ECO:0000256" key="3">
    <source>
        <dbReference type="ARBA" id="ARBA00005025"/>
    </source>
</evidence>
<keyword evidence="13" id="KW-1185">Reference proteome</keyword>
<comment type="pathway">
    <text evidence="2">Amino-acid biosynthesis; L-isoleucine biosynthesis; L-isoleucine from 2-oxobutanoate: step 1/4.</text>
</comment>
<dbReference type="GO" id="GO:0005948">
    <property type="term" value="C:acetolactate synthase complex"/>
    <property type="evidence" value="ECO:0007669"/>
    <property type="project" value="TreeGrafter"/>
</dbReference>
<dbReference type="SUPFAM" id="SSF52518">
    <property type="entry name" value="Thiamin diphosphate-binding fold (THDP-binding)"/>
    <property type="match status" value="2"/>
</dbReference>
<dbReference type="Proteomes" id="UP000009882">
    <property type="component" value="Unassembled WGS sequence"/>
</dbReference>
<evidence type="ECO:0000256" key="1">
    <source>
        <dbReference type="ARBA" id="ARBA00001964"/>
    </source>
</evidence>
<dbReference type="EMBL" id="AKCT01000065">
    <property type="protein sequence ID" value="EKV17469.1"/>
    <property type="molecule type" value="Genomic_DNA"/>
</dbReference>
<name>K9G7X5_PEND2</name>
<evidence type="ECO:0000256" key="6">
    <source>
        <dbReference type="ARBA" id="ARBA00023052"/>
    </source>
</evidence>
<evidence type="ECO:0000313" key="12">
    <source>
        <dbReference type="EMBL" id="EKV17469.1"/>
    </source>
</evidence>
<evidence type="ECO:0000256" key="7">
    <source>
        <dbReference type="ARBA" id="ARBA00023304"/>
    </source>
</evidence>
<dbReference type="GO" id="GO:0005739">
    <property type="term" value="C:mitochondrion"/>
    <property type="evidence" value="ECO:0007669"/>
    <property type="project" value="TreeGrafter"/>
</dbReference>
<dbReference type="FunFam" id="3.40.50.1220:FF:000008">
    <property type="entry name" value="Acetolactate synthase"/>
    <property type="match status" value="1"/>
</dbReference>
<dbReference type="EC" id="2.2.1.6" evidence="5"/>
<dbReference type="eggNOG" id="KOG4166">
    <property type="taxonomic scope" value="Eukaryota"/>
</dbReference>
<dbReference type="CDD" id="cd02015">
    <property type="entry name" value="TPP_AHAS"/>
    <property type="match status" value="1"/>
</dbReference>
<feature type="domain" description="Thiamine pyrophosphate enzyme N-terminal TPP-binding" evidence="11">
    <location>
        <begin position="1"/>
        <end position="65"/>
    </location>
</feature>
<organism evidence="12 13">
    <name type="scientific">Penicillium digitatum (strain PHI26 / CECT 20796)</name>
    <name type="common">Green mold</name>
    <dbReference type="NCBI Taxonomy" id="1170229"/>
    <lineage>
        <taxon>Eukaryota</taxon>
        <taxon>Fungi</taxon>
        <taxon>Dikarya</taxon>
        <taxon>Ascomycota</taxon>
        <taxon>Pezizomycotina</taxon>
        <taxon>Eurotiomycetes</taxon>
        <taxon>Eurotiomycetidae</taxon>
        <taxon>Eurotiales</taxon>
        <taxon>Aspergillaceae</taxon>
        <taxon>Penicillium</taxon>
    </lineage>
</organism>
<dbReference type="GO" id="GO:0003984">
    <property type="term" value="F:acetolactate synthase activity"/>
    <property type="evidence" value="ECO:0007669"/>
    <property type="project" value="UniProtKB-EC"/>
</dbReference>
<dbReference type="Pfam" id="PF02775">
    <property type="entry name" value="TPP_enzyme_C"/>
    <property type="match status" value="1"/>
</dbReference>
<evidence type="ECO:0000259" key="9">
    <source>
        <dbReference type="Pfam" id="PF00205"/>
    </source>
</evidence>